<dbReference type="Proteomes" id="UP001210231">
    <property type="component" value="Unassembled WGS sequence"/>
</dbReference>
<evidence type="ECO:0000313" key="1">
    <source>
        <dbReference type="EMBL" id="MDA3613396.1"/>
    </source>
</evidence>
<name>A0ABT4UF23_9BACT</name>
<keyword evidence="2" id="KW-1185">Reference proteome</keyword>
<evidence type="ECO:0000313" key="2">
    <source>
        <dbReference type="Proteomes" id="UP001210231"/>
    </source>
</evidence>
<sequence>MLPGQHELYQGLIDRIQQTEARLNQDAPILDEKIDMNSPDWEQTAKRKMEIFGERNKPHILSCANLLAKEFPFIENKQARDYILQAIRQTTILKNYLTIYADCSTELNFSNTIILHILTDLGVDSRDWILALKDCTKEAVQNNIDVKKILSSLVFLANDADHHGMGSAKDFINDIILASE</sequence>
<gene>
    <name evidence="1" type="ORF">O3P16_01140</name>
</gene>
<dbReference type="RefSeq" id="WP_407029727.1">
    <property type="nucleotide sequence ID" value="NZ_JAQGEF010000001.1"/>
</dbReference>
<dbReference type="EMBL" id="JAQGEF010000001">
    <property type="protein sequence ID" value="MDA3613396.1"/>
    <property type="molecule type" value="Genomic_DNA"/>
</dbReference>
<organism evidence="1 2">
    <name type="scientific">Polluticaenibacter yanchengensis</name>
    <dbReference type="NCBI Taxonomy" id="3014562"/>
    <lineage>
        <taxon>Bacteria</taxon>
        <taxon>Pseudomonadati</taxon>
        <taxon>Bacteroidota</taxon>
        <taxon>Chitinophagia</taxon>
        <taxon>Chitinophagales</taxon>
        <taxon>Chitinophagaceae</taxon>
        <taxon>Polluticaenibacter</taxon>
    </lineage>
</organism>
<proteinExistence type="predicted"/>
<accession>A0ABT4UF23</accession>
<comment type="caution">
    <text evidence="1">The sequence shown here is derived from an EMBL/GenBank/DDBJ whole genome shotgun (WGS) entry which is preliminary data.</text>
</comment>
<protein>
    <submittedName>
        <fullName evidence="1">Uncharacterized protein</fullName>
    </submittedName>
</protein>
<reference evidence="1 2" key="1">
    <citation type="submission" date="2022-12" db="EMBL/GenBank/DDBJ databases">
        <title>Chitinophagaceae gen. sp. nov., a new member of the family Chitinophagaceae, isolated from soil in a chemical factory.</title>
        <authorList>
            <person name="Ke Z."/>
        </authorList>
    </citation>
    <scope>NUCLEOTIDE SEQUENCE [LARGE SCALE GENOMIC DNA]</scope>
    <source>
        <strain evidence="1 2">LY-5</strain>
    </source>
</reference>